<proteinExistence type="predicted"/>
<dbReference type="KEGG" id="ppla:BBI15_03645"/>
<feature type="domain" description="Peptidase MA-like" evidence="2">
    <location>
        <begin position="99"/>
        <end position="291"/>
    </location>
</feature>
<sequence length="296" mass="34461">MKKIKIVFLSLTIFVFFSFILVLGGSFFLYKVIAEEQPDINLTYIEAMAAIVTRSPEGKLKNQIKDSYLQEDYKHVSIYHEKDFSELLPITKETLDLAFVKTEALFGKTYQEPIDFLVFQDSEEMSKLSGVEGGAGFYSAEDKLLAIHYLDKDLILKRENYPLYMFQGVILHEYTHYAFAQKAKDLNIYPLWFQEGVAEYIEAEDQGAPLPESESIPFAHLTTYEQWAEARYIESTNNYAQSYYAIEFLIEEYGEEIINKIMNSANKTKDFEKSFKEITGLTINELDKVYLKFYRE</sequence>
<name>A0A1C7E5X6_9BACL</name>
<accession>A0A1C7E5X6</accession>
<dbReference type="OrthoDB" id="43895at2"/>
<dbReference type="Pfam" id="PF13485">
    <property type="entry name" value="Peptidase_MA_2"/>
    <property type="match status" value="1"/>
</dbReference>
<dbReference type="EMBL" id="CP016539">
    <property type="protein sequence ID" value="ANU19364.1"/>
    <property type="molecule type" value="Genomic_DNA"/>
</dbReference>
<evidence type="ECO:0000313" key="3">
    <source>
        <dbReference type="EMBL" id="ANU19364.1"/>
    </source>
</evidence>
<keyword evidence="1" id="KW-0812">Transmembrane</keyword>
<evidence type="ECO:0000313" key="4">
    <source>
        <dbReference type="Proteomes" id="UP000092650"/>
    </source>
</evidence>
<keyword evidence="1" id="KW-0472">Membrane</keyword>
<reference evidence="3" key="1">
    <citation type="submission" date="2016-10" db="EMBL/GenBank/DDBJ databases">
        <authorList>
            <person name="See-Too W.S."/>
        </authorList>
    </citation>
    <scope>NUCLEOTIDE SEQUENCE [LARGE SCALE GENOMIC DNA]</scope>
    <source>
        <strain evidence="3">DSM 23997</strain>
    </source>
</reference>
<dbReference type="InterPro" id="IPR039568">
    <property type="entry name" value="Peptidase_MA-like_dom"/>
</dbReference>
<dbReference type="AlphaFoldDB" id="A0A1C7E5X6"/>
<keyword evidence="1" id="KW-1133">Transmembrane helix</keyword>
<evidence type="ECO:0000256" key="1">
    <source>
        <dbReference type="SAM" id="Phobius"/>
    </source>
</evidence>
<organism evidence="3 4">
    <name type="scientific">Planococcus plakortidis</name>
    <dbReference type="NCBI Taxonomy" id="1038856"/>
    <lineage>
        <taxon>Bacteria</taxon>
        <taxon>Bacillati</taxon>
        <taxon>Bacillota</taxon>
        <taxon>Bacilli</taxon>
        <taxon>Bacillales</taxon>
        <taxon>Caryophanaceae</taxon>
        <taxon>Planococcus</taxon>
    </lineage>
</organism>
<dbReference type="Gene3D" id="1.10.390.20">
    <property type="match status" value="1"/>
</dbReference>
<protein>
    <recommendedName>
        <fullName evidence="2">Peptidase MA-like domain-containing protein</fullName>
    </recommendedName>
</protein>
<evidence type="ECO:0000259" key="2">
    <source>
        <dbReference type="Pfam" id="PF13485"/>
    </source>
</evidence>
<feature type="transmembrane region" description="Helical" evidence="1">
    <location>
        <begin position="7"/>
        <end position="30"/>
    </location>
</feature>
<keyword evidence="4" id="KW-1185">Reference proteome</keyword>
<dbReference type="Proteomes" id="UP000092650">
    <property type="component" value="Chromosome"/>
</dbReference>
<dbReference type="RefSeq" id="WP_068869115.1">
    <property type="nucleotide sequence ID" value="NZ_CP016539.2"/>
</dbReference>
<gene>
    <name evidence="3" type="ORF">BBI15_03645</name>
</gene>
<dbReference type="STRING" id="1038856.BBI15_03645"/>